<name>A0ABP2UFE7_ACICA</name>
<dbReference type="EMBL" id="APQI01000004">
    <property type="protein sequence ID" value="ENV98964.1"/>
    <property type="molecule type" value="Genomic_DNA"/>
</dbReference>
<dbReference type="InterPro" id="IPR010985">
    <property type="entry name" value="Ribbon_hlx_hlx"/>
</dbReference>
<dbReference type="InterPro" id="IPR013321">
    <property type="entry name" value="Arc_rbn_hlx_hlx"/>
</dbReference>
<protein>
    <recommendedName>
        <fullName evidence="2">Arc-like DNA binding domain-containing protein</fullName>
    </recommendedName>
</protein>
<proteinExistence type="predicted"/>
<feature type="domain" description="Arc-like DNA binding" evidence="2">
    <location>
        <begin position="2"/>
        <end position="45"/>
    </location>
</feature>
<evidence type="ECO:0000256" key="1">
    <source>
        <dbReference type="SAM" id="Coils"/>
    </source>
</evidence>
<dbReference type="Proteomes" id="UP000013024">
    <property type="component" value="Unassembled WGS sequence"/>
</dbReference>
<evidence type="ECO:0000313" key="3">
    <source>
        <dbReference type="EMBL" id="ENV98964.1"/>
    </source>
</evidence>
<reference evidence="3 4" key="1">
    <citation type="submission" date="2013-02" db="EMBL/GenBank/DDBJ databases">
        <title>The Genome Sequence of Acinetobacter calcoaceticus CIP 81.8.</title>
        <authorList>
            <consortium name="The Broad Institute Genome Sequencing Platform"/>
            <consortium name="The Broad Institute Genome Sequencing Center for Infectious Disease"/>
            <person name="Cerqueira G."/>
            <person name="Feldgarden M."/>
            <person name="Courvalin P."/>
            <person name="Perichon B."/>
            <person name="Grillot-Courvalin C."/>
            <person name="Clermont D."/>
            <person name="Rocha E."/>
            <person name="Yoon E.-J."/>
            <person name="Nemec A."/>
            <person name="Walker B."/>
            <person name="Young S.K."/>
            <person name="Zeng Q."/>
            <person name="Gargeya S."/>
            <person name="Fitzgerald M."/>
            <person name="Haas B."/>
            <person name="Abouelleil A."/>
            <person name="Alvarado L."/>
            <person name="Arachchi H.M."/>
            <person name="Berlin A.M."/>
            <person name="Chapman S.B."/>
            <person name="Dewar J."/>
            <person name="Goldberg J."/>
            <person name="Griggs A."/>
            <person name="Gujja S."/>
            <person name="Hansen M."/>
            <person name="Howarth C."/>
            <person name="Imamovic A."/>
            <person name="Larimer J."/>
            <person name="McCowan C."/>
            <person name="Murphy C."/>
            <person name="Neiman D."/>
            <person name="Pearson M."/>
            <person name="Priest M."/>
            <person name="Roberts A."/>
            <person name="Saif S."/>
            <person name="Shea T."/>
            <person name="Sisk P."/>
            <person name="Sykes S."/>
            <person name="Wortman J."/>
            <person name="Nusbaum C."/>
            <person name="Birren B."/>
        </authorList>
    </citation>
    <scope>NUCLEOTIDE SEQUENCE [LARGE SCALE GENOMIC DNA]</scope>
    <source>
        <strain evidence="3 4">CIP 81.8</strain>
    </source>
</reference>
<comment type="caution">
    <text evidence="3">The sequence shown here is derived from an EMBL/GenBank/DDBJ whole genome shotgun (WGS) entry which is preliminary data.</text>
</comment>
<dbReference type="RefSeq" id="WP_005047206.1">
    <property type="nucleotide sequence ID" value="NZ_KB849780.1"/>
</dbReference>
<dbReference type="Gene3D" id="1.10.1220.10">
    <property type="entry name" value="Met repressor-like"/>
    <property type="match status" value="1"/>
</dbReference>
<keyword evidence="1" id="KW-0175">Coiled coil</keyword>
<evidence type="ECO:0000259" key="2">
    <source>
        <dbReference type="Pfam" id="PF03869"/>
    </source>
</evidence>
<keyword evidence="4" id="KW-1185">Reference proteome</keyword>
<dbReference type="InterPro" id="IPR005569">
    <property type="entry name" value="Arc_DNA-bd_dom"/>
</dbReference>
<evidence type="ECO:0000313" key="4">
    <source>
        <dbReference type="Proteomes" id="UP000013024"/>
    </source>
</evidence>
<dbReference type="Pfam" id="PF03869">
    <property type="entry name" value="Arc"/>
    <property type="match status" value="1"/>
</dbReference>
<organism evidence="3 4">
    <name type="scientific">Acinetobacter calcoaceticus DSM 30006 = CIP 81.8</name>
    <dbReference type="NCBI Taxonomy" id="981331"/>
    <lineage>
        <taxon>Bacteria</taxon>
        <taxon>Pseudomonadati</taxon>
        <taxon>Pseudomonadota</taxon>
        <taxon>Gammaproteobacteria</taxon>
        <taxon>Moraxellales</taxon>
        <taxon>Moraxellaceae</taxon>
        <taxon>Acinetobacter</taxon>
        <taxon>Acinetobacter calcoaceticus/baumannii complex</taxon>
    </lineage>
</organism>
<sequence length="51" mass="6077">MARNDKQLNVRMPCELIEELKKNAEQSRRSLTAQLNLIIEEWLKDQPKIIK</sequence>
<dbReference type="SUPFAM" id="SSF47598">
    <property type="entry name" value="Ribbon-helix-helix"/>
    <property type="match status" value="1"/>
</dbReference>
<gene>
    <name evidence="3" type="ORF">F936_02047</name>
</gene>
<feature type="coiled-coil region" evidence="1">
    <location>
        <begin position="14"/>
        <end position="41"/>
    </location>
</feature>
<accession>A0ABP2UFE7</accession>
<dbReference type="GeneID" id="92919577"/>